<dbReference type="InterPro" id="IPR006153">
    <property type="entry name" value="Cation/H_exchanger_TM"/>
</dbReference>
<dbReference type="GO" id="GO:0012505">
    <property type="term" value="C:endomembrane system"/>
    <property type="evidence" value="ECO:0007669"/>
    <property type="project" value="UniProtKB-SubCell"/>
</dbReference>
<comment type="similarity">
    <text evidence="2">Belongs to the monovalent cation:proton antiporter 2 (CPA2) transporter (TC 2.A.37) family.</text>
</comment>
<dbReference type="InterPro" id="IPR038770">
    <property type="entry name" value="Na+/solute_symporter_sf"/>
</dbReference>
<dbReference type="Proteomes" id="UP000068210">
    <property type="component" value="Chromosome"/>
</dbReference>
<dbReference type="GO" id="GO:0008324">
    <property type="term" value="F:monoatomic cation transmembrane transporter activity"/>
    <property type="evidence" value="ECO:0007669"/>
    <property type="project" value="InterPro"/>
</dbReference>
<dbReference type="PANTHER" id="PTHR46157">
    <property type="entry name" value="K(+) EFFLUX ANTIPORTER 3, CHLOROPLASTIC"/>
    <property type="match status" value="1"/>
</dbReference>
<dbReference type="InterPro" id="IPR036291">
    <property type="entry name" value="NAD(P)-bd_dom_sf"/>
</dbReference>
<keyword evidence="14" id="KW-1185">Reference proteome</keyword>
<dbReference type="GO" id="GO:0006813">
    <property type="term" value="P:potassium ion transport"/>
    <property type="evidence" value="ECO:0007669"/>
    <property type="project" value="UniProtKB-KW"/>
</dbReference>
<dbReference type="STRING" id="1328314.Achr_20870"/>
<dbReference type="KEGG" id="acx:Achr_20870"/>
<name>A0A0C4WTD0_9GAMM</name>
<dbReference type="SUPFAM" id="SSF51735">
    <property type="entry name" value="NAD(P)-binding Rossmann-fold domains"/>
    <property type="match status" value="1"/>
</dbReference>
<dbReference type="GO" id="GO:0015297">
    <property type="term" value="F:antiporter activity"/>
    <property type="evidence" value="ECO:0007669"/>
    <property type="project" value="UniProtKB-KW"/>
</dbReference>
<dbReference type="PROSITE" id="PS51201">
    <property type="entry name" value="RCK_N"/>
    <property type="match status" value="1"/>
</dbReference>
<organism evidence="13 14">
    <name type="scientific">Azotobacter chroococcum NCIMB 8003</name>
    <dbReference type="NCBI Taxonomy" id="1328314"/>
    <lineage>
        <taxon>Bacteria</taxon>
        <taxon>Pseudomonadati</taxon>
        <taxon>Pseudomonadota</taxon>
        <taxon>Gammaproteobacteria</taxon>
        <taxon>Pseudomonadales</taxon>
        <taxon>Pseudomonadaceae</taxon>
        <taxon>Azotobacter</taxon>
    </lineage>
</organism>
<feature type="transmembrane region" description="Helical" evidence="11">
    <location>
        <begin position="188"/>
        <end position="206"/>
    </location>
</feature>
<keyword evidence="3" id="KW-0813">Transport</keyword>
<keyword evidence="8 11" id="KW-1133">Transmembrane helix</keyword>
<feature type="transmembrane region" description="Helical" evidence="11">
    <location>
        <begin position="88"/>
        <end position="111"/>
    </location>
</feature>
<keyword evidence="10 11" id="KW-0472">Membrane</keyword>
<dbReference type="Gene3D" id="1.20.1530.20">
    <property type="match status" value="1"/>
</dbReference>
<proteinExistence type="inferred from homology"/>
<accession>A0A0C4WTD0</accession>
<dbReference type="Pfam" id="PF02254">
    <property type="entry name" value="TrkA_N"/>
    <property type="match status" value="1"/>
</dbReference>
<feature type="transmembrane region" description="Helical" evidence="11">
    <location>
        <begin position="6"/>
        <end position="25"/>
    </location>
</feature>
<dbReference type="GO" id="GO:0005886">
    <property type="term" value="C:plasma membrane"/>
    <property type="evidence" value="ECO:0007669"/>
    <property type="project" value="TreeGrafter"/>
</dbReference>
<keyword evidence="5" id="KW-0633">Potassium transport</keyword>
<dbReference type="Pfam" id="PF00999">
    <property type="entry name" value="Na_H_Exchanger"/>
    <property type="match status" value="1"/>
</dbReference>
<evidence type="ECO:0000256" key="8">
    <source>
        <dbReference type="ARBA" id="ARBA00022989"/>
    </source>
</evidence>
<dbReference type="NCBIfam" id="TIGR00932">
    <property type="entry name" value="2a37"/>
    <property type="match status" value="1"/>
</dbReference>
<dbReference type="InterPro" id="IPR004771">
    <property type="entry name" value="K/H_exchanger"/>
</dbReference>
<evidence type="ECO:0000256" key="1">
    <source>
        <dbReference type="ARBA" id="ARBA00004127"/>
    </source>
</evidence>
<feature type="transmembrane region" description="Helical" evidence="11">
    <location>
        <begin position="150"/>
        <end position="168"/>
    </location>
</feature>
<evidence type="ECO:0000256" key="10">
    <source>
        <dbReference type="ARBA" id="ARBA00023136"/>
    </source>
</evidence>
<feature type="domain" description="RCK N-terminal" evidence="12">
    <location>
        <begin position="405"/>
        <end position="524"/>
    </location>
</feature>
<keyword evidence="9" id="KW-0406">Ion transport</keyword>
<dbReference type="FunFam" id="3.40.50.720:FF:000036">
    <property type="entry name" value="Glutathione-regulated potassium-efflux system protein KefB"/>
    <property type="match status" value="1"/>
</dbReference>
<evidence type="ECO:0000256" key="6">
    <source>
        <dbReference type="ARBA" id="ARBA00022692"/>
    </source>
</evidence>
<feature type="transmembrane region" description="Helical" evidence="11">
    <location>
        <begin position="32"/>
        <end position="51"/>
    </location>
</feature>
<comment type="subcellular location">
    <subcellularLocation>
        <location evidence="1">Endomembrane system</location>
        <topology evidence="1">Multi-pass membrane protein</topology>
    </subcellularLocation>
</comment>
<feature type="transmembrane region" description="Helical" evidence="11">
    <location>
        <begin position="329"/>
        <end position="351"/>
    </location>
</feature>
<evidence type="ECO:0000256" key="11">
    <source>
        <dbReference type="SAM" id="Phobius"/>
    </source>
</evidence>
<keyword evidence="7" id="KW-0630">Potassium</keyword>
<evidence type="ECO:0000256" key="4">
    <source>
        <dbReference type="ARBA" id="ARBA00022449"/>
    </source>
</evidence>
<dbReference type="HOGENOM" id="CLU_005126_9_3_6"/>
<evidence type="ECO:0000256" key="5">
    <source>
        <dbReference type="ARBA" id="ARBA00022538"/>
    </source>
</evidence>
<dbReference type="RefSeq" id="WP_052263917.1">
    <property type="nucleotide sequence ID" value="NZ_CP010415.1"/>
</dbReference>
<dbReference type="GO" id="GO:1902600">
    <property type="term" value="P:proton transmembrane transport"/>
    <property type="evidence" value="ECO:0007669"/>
    <property type="project" value="InterPro"/>
</dbReference>
<keyword evidence="6 11" id="KW-0812">Transmembrane</keyword>
<evidence type="ECO:0000313" key="13">
    <source>
        <dbReference type="EMBL" id="AJE21537.1"/>
    </source>
</evidence>
<dbReference type="InterPro" id="IPR003148">
    <property type="entry name" value="RCK_N"/>
</dbReference>
<feature type="transmembrane region" description="Helical" evidence="11">
    <location>
        <begin position="299"/>
        <end position="317"/>
    </location>
</feature>
<dbReference type="Gene3D" id="3.40.50.720">
    <property type="entry name" value="NAD(P)-binding Rossmann-like Domain"/>
    <property type="match status" value="1"/>
</dbReference>
<feature type="transmembrane region" description="Helical" evidence="11">
    <location>
        <begin position="273"/>
        <end position="293"/>
    </location>
</feature>
<dbReference type="EMBL" id="CP010415">
    <property type="protein sequence ID" value="AJE21537.1"/>
    <property type="molecule type" value="Genomic_DNA"/>
</dbReference>
<evidence type="ECO:0000259" key="12">
    <source>
        <dbReference type="PROSITE" id="PS51201"/>
    </source>
</evidence>
<evidence type="ECO:0000256" key="3">
    <source>
        <dbReference type="ARBA" id="ARBA00022448"/>
    </source>
</evidence>
<evidence type="ECO:0000313" key="14">
    <source>
        <dbReference type="Proteomes" id="UP000068210"/>
    </source>
</evidence>
<evidence type="ECO:0000256" key="7">
    <source>
        <dbReference type="ARBA" id="ARBA00022958"/>
    </source>
</evidence>
<protein>
    <submittedName>
        <fullName evidence="13">Glutathione-regulated potassium-efflux system protein KefB</fullName>
    </submittedName>
</protein>
<dbReference type="AlphaFoldDB" id="A0A0C4WTD0"/>
<feature type="transmembrane region" description="Helical" evidence="11">
    <location>
        <begin position="57"/>
        <end position="76"/>
    </location>
</feature>
<gene>
    <name evidence="13" type="primary">kefB</name>
    <name evidence="13" type="ORF">Achr_20870</name>
</gene>
<dbReference type="PANTHER" id="PTHR46157:SF4">
    <property type="entry name" value="K(+) EFFLUX ANTIPORTER 3, CHLOROPLASTIC"/>
    <property type="match status" value="1"/>
</dbReference>
<keyword evidence="4" id="KW-0050">Antiport</keyword>
<evidence type="ECO:0000256" key="2">
    <source>
        <dbReference type="ARBA" id="ARBA00005551"/>
    </source>
</evidence>
<reference evidence="13 14" key="1">
    <citation type="journal article" date="2015" name="PLoS ONE">
        <title>Azotobacter Genomes: The Genome of Azotobacter chroococcum NCIMB 8003 (ATCC 4412).</title>
        <authorList>
            <person name="Robson R.L."/>
            <person name="Jones R."/>
            <person name="Robson R.M."/>
            <person name="Schwartz A."/>
            <person name="Richardson T.H."/>
        </authorList>
    </citation>
    <scope>NUCLEOTIDE SEQUENCE [LARGE SCALE GENOMIC DNA]</scope>
    <source>
        <strain evidence="13 14">NCIMB 8003</strain>
    </source>
</reference>
<feature type="transmembrane region" description="Helical" evidence="11">
    <location>
        <begin position="363"/>
        <end position="385"/>
    </location>
</feature>
<evidence type="ECO:0000256" key="9">
    <source>
        <dbReference type="ARBA" id="ARBA00023065"/>
    </source>
</evidence>
<feature type="transmembrane region" description="Helical" evidence="11">
    <location>
        <begin position="117"/>
        <end position="138"/>
    </location>
</feature>
<sequence length="607" mass="66268">MEHESRLLQASVVCLLAMVLLVPLAKRMQLGAVLGYLIGGVLIGPGVLGLIDQPGSILRISELGVVMLMFIIGLELSPKRLWLMRHAVFGAGLAQVLLCGAAIGGMAMAFFQQHWTSALVLGLGLALSSTAFVLQLLAERRELHMPHGRLAFSVLLFQDIAAIPLMAMVPLLSGVSQPDSGEDPLVELFKVLACIGGLIVGGRYLLRPLFRVVAKGDLQDILTATALLVVMGSALLMEWIGVSMALGAFLAGVLLAESEYRHALEAKIEPFKGMLLGLFFLGVGMNINLGLLVDSFWTVLGLALLLILLKLPLIALVGRIPGRLQPDSALRLGVVLAGGGEFAFVIFSIAHRHGLFDAGLHDLLVLTITLSMALTPLVVILLSLFARPARRAAAPEPEEPSIDHEPRVIIMGMGRVGQVVARLLHAQRVPFVGFDTAVETVEFNRKISNLPIYYGNPLRLEILHAAKAEHAQFFVIATDDGPINIQTARLVRQRYPHMKVITRALDWEQLHTLLDLEAGPVRETFFSSLEMGRQVLLGLGLSEQQTAARLERFRRHDEQMLQELHKVISDETASLRATHAYFDDLESLFARDVLEEPVTPPKYSDPL</sequence>